<keyword evidence="1" id="KW-0805">Transcription regulation</keyword>
<gene>
    <name evidence="6" type="ORF">C8N46_1163</name>
</gene>
<dbReference type="Gene3D" id="2.60.120.10">
    <property type="entry name" value="Jelly Rolls"/>
    <property type="match status" value="1"/>
</dbReference>
<dbReference type="PROSITE" id="PS51063">
    <property type="entry name" value="HTH_CRP_2"/>
    <property type="match status" value="1"/>
</dbReference>
<dbReference type="Pfam" id="PF13545">
    <property type="entry name" value="HTH_Crp_2"/>
    <property type="match status" value="1"/>
</dbReference>
<dbReference type="EMBL" id="QBKT01000016">
    <property type="protein sequence ID" value="PTX58240.1"/>
    <property type="molecule type" value="Genomic_DNA"/>
</dbReference>
<dbReference type="CDD" id="cd00038">
    <property type="entry name" value="CAP_ED"/>
    <property type="match status" value="1"/>
</dbReference>
<dbReference type="InterPro" id="IPR036390">
    <property type="entry name" value="WH_DNA-bd_sf"/>
</dbReference>
<dbReference type="PANTHER" id="PTHR24567:SF74">
    <property type="entry name" value="HTH-TYPE TRANSCRIPTIONAL REGULATOR ARCR"/>
    <property type="match status" value="1"/>
</dbReference>
<dbReference type="GO" id="GO:0003700">
    <property type="term" value="F:DNA-binding transcription factor activity"/>
    <property type="evidence" value="ECO:0007669"/>
    <property type="project" value="TreeGrafter"/>
</dbReference>
<proteinExistence type="predicted"/>
<dbReference type="SMART" id="SM00419">
    <property type="entry name" value="HTH_CRP"/>
    <property type="match status" value="1"/>
</dbReference>
<evidence type="ECO:0000313" key="6">
    <source>
        <dbReference type="EMBL" id="PTX58240.1"/>
    </source>
</evidence>
<sequence>MAFSKFLSFCATSKSNLDKAYNKRIIMNSLWYFNDVNLFKVLCPHKFKQYKEAHDFNLYKKQDYIYFEEDSATKVYLIDKGKVKLGYYTENGEEVVKSILSKGELFGEKAILGEEKRNEFAQSIDNTTSICPIGVDTMHDLMRDNQTFTLKIYKFIGFRIKKLERRLQLLLFKDTKTRLLEFLKELCEEYGYECEKTGEHVVKHPYTQKDIASLIGTSRPTLNILMNELKEAKIIDFNRKEIRFVKSITLG</sequence>
<dbReference type="SUPFAM" id="SSF51206">
    <property type="entry name" value="cAMP-binding domain-like"/>
    <property type="match status" value="1"/>
</dbReference>
<keyword evidence="2" id="KW-0238">DNA-binding</keyword>
<dbReference type="GO" id="GO:0005829">
    <property type="term" value="C:cytosol"/>
    <property type="evidence" value="ECO:0007669"/>
    <property type="project" value="TreeGrafter"/>
</dbReference>
<feature type="domain" description="Cyclic nucleotide-binding" evidence="4">
    <location>
        <begin position="38"/>
        <end position="117"/>
    </location>
</feature>
<reference evidence="6 7" key="1">
    <citation type="submission" date="2018-04" db="EMBL/GenBank/DDBJ databases">
        <title>Genomic Encyclopedia of Archaeal and Bacterial Type Strains, Phase II (KMG-II): from individual species to whole genera.</title>
        <authorList>
            <person name="Goeker M."/>
        </authorList>
    </citation>
    <scope>NUCLEOTIDE SEQUENCE [LARGE SCALE GENOMIC DNA]</scope>
    <source>
        <strain evidence="6 7">DSM 25731</strain>
    </source>
</reference>
<evidence type="ECO:0000259" key="4">
    <source>
        <dbReference type="PROSITE" id="PS50042"/>
    </source>
</evidence>
<dbReference type="SUPFAM" id="SSF46785">
    <property type="entry name" value="Winged helix' DNA-binding domain"/>
    <property type="match status" value="1"/>
</dbReference>
<dbReference type="GO" id="GO:0003677">
    <property type="term" value="F:DNA binding"/>
    <property type="evidence" value="ECO:0007669"/>
    <property type="project" value="UniProtKB-KW"/>
</dbReference>
<protein>
    <submittedName>
        <fullName evidence="6">CRP-like cAMP-binding protein</fullName>
    </submittedName>
</protein>
<dbReference type="InterPro" id="IPR012318">
    <property type="entry name" value="HTH_CRP"/>
</dbReference>
<name>A0A2T6BQ69_9FLAO</name>
<dbReference type="AlphaFoldDB" id="A0A2T6BQ69"/>
<dbReference type="Pfam" id="PF00027">
    <property type="entry name" value="cNMP_binding"/>
    <property type="match status" value="1"/>
</dbReference>
<evidence type="ECO:0000256" key="3">
    <source>
        <dbReference type="ARBA" id="ARBA00023163"/>
    </source>
</evidence>
<evidence type="ECO:0000256" key="1">
    <source>
        <dbReference type="ARBA" id="ARBA00023015"/>
    </source>
</evidence>
<dbReference type="InterPro" id="IPR036388">
    <property type="entry name" value="WH-like_DNA-bd_sf"/>
</dbReference>
<dbReference type="InterPro" id="IPR014710">
    <property type="entry name" value="RmlC-like_jellyroll"/>
</dbReference>
<organism evidence="6 7">
    <name type="scientific">Kordia periserrulae</name>
    <dbReference type="NCBI Taxonomy" id="701523"/>
    <lineage>
        <taxon>Bacteria</taxon>
        <taxon>Pseudomonadati</taxon>
        <taxon>Bacteroidota</taxon>
        <taxon>Flavobacteriia</taxon>
        <taxon>Flavobacteriales</taxon>
        <taxon>Flavobacteriaceae</taxon>
        <taxon>Kordia</taxon>
    </lineage>
</organism>
<dbReference type="InterPro" id="IPR018490">
    <property type="entry name" value="cNMP-bd_dom_sf"/>
</dbReference>
<accession>A0A2T6BQ69</accession>
<evidence type="ECO:0000313" key="7">
    <source>
        <dbReference type="Proteomes" id="UP000244090"/>
    </source>
</evidence>
<feature type="domain" description="HTH crp-type" evidence="5">
    <location>
        <begin position="173"/>
        <end position="248"/>
    </location>
</feature>
<comment type="caution">
    <text evidence="6">The sequence shown here is derived from an EMBL/GenBank/DDBJ whole genome shotgun (WGS) entry which is preliminary data.</text>
</comment>
<dbReference type="SMART" id="SM00100">
    <property type="entry name" value="cNMP"/>
    <property type="match status" value="1"/>
</dbReference>
<dbReference type="InterPro" id="IPR050397">
    <property type="entry name" value="Env_Response_Regulators"/>
</dbReference>
<keyword evidence="7" id="KW-1185">Reference proteome</keyword>
<evidence type="ECO:0000259" key="5">
    <source>
        <dbReference type="PROSITE" id="PS51063"/>
    </source>
</evidence>
<keyword evidence="3" id="KW-0804">Transcription</keyword>
<dbReference type="PROSITE" id="PS50042">
    <property type="entry name" value="CNMP_BINDING_3"/>
    <property type="match status" value="1"/>
</dbReference>
<dbReference type="Gene3D" id="1.10.10.10">
    <property type="entry name" value="Winged helix-like DNA-binding domain superfamily/Winged helix DNA-binding domain"/>
    <property type="match status" value="1"/>
</dbReference>
<evidence type="ECO:0000256" key="2">
    <source>
        <dbReference type="ARBA" id="ARBA00023125"/>
    </source>
</evidence>
<dbReference type="InterPro" id="IPR000595">
    <property type="entry name" value="cNMP-bd_dom"/>
</dbReference>
<dbReference type="PANTHER" id="PTHR24567">
    <property type="entry name" value="CRP FAMILY TRANSCRIPTIONAL REGULATORY PROTEIN"/>
    <property type="match status" value="1"/>
</dbReference>
<dbReference type="Proteomes" id="UP000244090">
    <property type="component" value="Unassembled WGS sequence"/>
</dbReference>